<dbReference type="InterPro" id="IPR011765">
    <property type="entry name" value="Pept_M16_N"/>
</dbReference>
<evidence type="ECO:0000313" key="5">
    <source>
        <dbReference type="EMBL" id="PIR46270.1"/>
    </source>
</evidence>
<organism evidence="5 6">
    <name type="scientific">Candidatus Vogelbacteria bacterium CG10_big_fil_rev_8_21_14_0_10_49_38</name>
    <dbReference type="NCBI Taxonomy" id="1975043"/>
    <lineage>
        <taxon>Bacteria</taxon>
        <taxon>Candidatus Vogeliibacteriota</taxon>
    </lineage>
</organism>
<dbReference type="PROSITE" id="PS00143">
    <property type="entry name" value="INSULINASE"/>
    <property type="match status" value="1"/>
</dbReference>
<dbReference type="Pfam" id="PF00675">
    <property type="entry name" value="Peptidase_M16"/>
    <property type="match status" value="1"/>
</dbReference>
<dbReference type="Pfam" id="PF05193">
    <property type="entry name" value="Peptidase_M16_C"/>
    <property type="match status" value="1"/>
</dbReference>
<dbReference type="GO" id="GO:0046872">
    <property type="term" value="F:metal ion binding"/>
    <property type="evidence" value="ECO:0007669"/>
    <property type="project" value="InterPro"/>
</dbReference>
<sequence length="425" mass="46218">MSYRQTKFENGVKLTTVPQTEALSASILFLVDAGAKNEEKSSSGLSHFLEHMAFKGTKACPSSFALTSRFDALGANYNAFTGYDFTGYYVTVVPDKAEEAASLLADLYLNPLYPTEEIDKEKGVVLEEIKMYEDKPASLVWDVYATAAYGDHPAGRPVLGVPGTVSAFSRDDLAGYRKKHYLASATTIAVVGNFDEDKLTELLRGKFFAFNGGSPHPWPKLIGSQVGPNLSLVSRPIKQTHLVLGFQSATLFDDDELDGLNILAAVLGGGMSSRLFQRVREELGAAYYVGANQNSHVDHGFLTVYAGVDAGRTQEVLSVLVAELRRLKNEAIPAEELNKVKDGFIGNLFLGLETPSDQSFFYGEQVILGRPVLDPLAYAEKIRAVDAASIKRLAEKIFVANRATLALVGPEALFKLDLRANLSSL</sequence>
<dbReference type="InterPro" id="IPR011249">
    <property type="entry name" value="Metalloenz_LuxS/M16"/>
</dbReference>
<evidence type="ECO:0000259" key="3">
    <source>
        <dbReference type="Pfam" id="PF00675"/>
    </source>
</evidence>
<dbReference type="InterPro" id="IPR001431">
    <property type="entry name" value="Pept_M16_Zn_BS"/>
</dbReference>
<dbReference type="GO" id="GO:0004222">
    <property type="term" value="F:metalloendopeptidase activity"/>
    <property type="evidence" value="ECO:0007669"/>
    <property type="project" value="InterPro"/>
</dbReference>
<dbReference type="GO" id="GO:0006508">
    <property type="term" value="P:proteolysis"/>
    <property type="evidence" value="ECO:0007669"/>
    <property type="project" value="InterPro"/>
</dbReference>
<dbReference type="SUPFAM" id="SSF63411">
    <property type="entry name" value="LuxS/MPP-like metallohydrolase"/>
    <property type="match status" value="2"/>
</dbReference>
<evidence type="ECO:0008006" key="7">
    <source>
        <dbReference type="Google" id="ProtNLM"/>
    </source>
</evidence>
<dbReference type="PANTHER" id="PTHR11851:SF49">
    <property type="entry name" value="MITOCHONDRIAL-PROCESSING PEPTIDASE SUBUNIT ALPHA"/>
    <property type="match status" value="1"/>
</dbReference>
<dbReference type="AlphaFoldDB" id="A0A2H0RIK8"/>
<accession>A0A2H0RIK8</accession>
<dbReference type="PANTHER" id="PTHR11851">
    <property type="entry name" value="METALLOPROTEASE"/>
    <property type="match status" value="1"/>
</dbReference>
<feature type="domain" description="Peptidase M16 C-terminal" evidence="4">
    <location>
        <begin position="168"/>
        <end position="342"/>
    </location>
</feature>
<dbReference type="Proteomes" id="UP000230431">
    <property type="component" value="Unassembled WGS sequence"/>
</dbReference>
<dbReference type="InterPro" id="IPR007863">
    <property type="entry name" value="Peptidase_M16_C"/>
</dbReference>
<gene>
    <name evidence="5" type="ORF">COV08_00690</name>
</gene>
<evidence type="ECO:0000313" key="6">
    <source>
        <dbReference type="Proteomes" id="UP000230431"/>
    </source>
</evidence>
<name>A0A2H0RIK8_9BACT</name>
<evidence type="ECO:0000259" key="4">
    <source>
        <dbReference type="Pfam" id="PF05193"/>
    </source>
</evidence>
<evidence type="ECO:0000256" key="1">
    <source>
        <dbReference type="ARBA" id="ARBA00007261"/>
    </source>
</evidence>
<proteinExistence type="inferred from homology"/>
<dbReference type="InterPro" id="IPR050361">
    <property type="entry name" value="MPP/UQCRC_Complex"/>
</dbReference>
<dbReference type="EMBL" id="PCYK01000004">
    <property type="protein sequence ID" value="PIR46270.1"/>
    <property type="molecule type" value="Genomic_DNA"/>
</dbReference>
<dbReference type="Gene3D" id="3.30.830.10">
    <property type="entry name" value="Metalloenzyme, LuxS/M16 peptidase-like"/>
    <property type="match status" value="2"/>
</dbReference>
<reference evidence="5 6" key="1">
    <citation type="submission" date="2017-09" db="EMBL/GenBank/DDBJ databases">
        <title>Depth-based differentiation of microbial function through sediment-hosted aquifers and enrichment of novel symbionts in the deep terrestrial subsurface.</title>
        <authorList>
            <person name="Probst A.J."/>
            <person name="Ladd B."/>
            <person name="Jarett J.K."/>
            <person name="Geller-Mcgrath D.E."/>
            <person name="Sieber C.M."/>
            <person name="Emerson J.B."/>
            <person name="Anantharaman K."/>
            <person name="Thomas B.C."/>
            <person name="Malmstrom R."/>
            <person name="Stieglmeier M."/>
            <person name="Klingl A."/>
            <person name="Woyke T."/>
            <person name="Ryan C.M."/>
            <person name="Banfield J.F."/>
        </authorList>
    </citation>
    <scope>NUCLEOTIDE SEQUENCE [LARGE SCALE GENOMIC DNA]</scope>
    <source>
        <strain evidence="5">CG10_big_fil_rev_8_21_14_0_10_49_38</strain>
    </source>
</reference>
<feature type="domain" description="Peptidase M16 N-terminal" evidence="3">
    <location>
        <begin position="22"/>
        <end position="160"/>
    </location>
</feature>
<evidence type="ECO:0000256" key="2">
    <source>
        <dbReference type="RuleBase" id="RU004447"/>
    </source>
</evidence>
<protein>
    <recommendedName>
        <fullName evidence="7">Peptidase M16</fullName>
    </recommendedName>
</protein>
<comment type="caution">
    <text evidence="5">The sequence shown here is derived from an EMBL/GenBank/DDBJ whole genome shotgun (WGS) entry which is preliminary data.</text>
</comment>
<comment type="similarity">
    <text evidence="1 2">Belongs to the peptidase M16 family.</text>
</comment>